<evidence type="ECO:0000313" key="2">
    <source>
        <dbReference type="EMBL" id="KAI9552614.1"/>
    </source>
</evidence>
<evidence type="ECO:0000256" key="1">
    <source>
        <dbReference type="SAM" id="MobiDB-lite"/>
    </source>
</evidence>
<reference evidence="2 3" key="1">
    <citation type="submission" date="2022-05" db="EMBL/GenBank/DDBJ databases">
        <title>A multi-omics perspective on studying reproductive biology in Daphnia sinensis.</title>
        <authorList>
            <person name="Jia J."/>
        </authorList>
    </citation>
    <scope>NUCLEOTIDE SEQUENCE [LARGE SCALE GENOMIC DNA]</scope>
    <source>
        <strain evidence="2 3">WSL</strain>
    </source>
</reference>
<dbReference type="Proteomes" id="UP000820818">
    <property type="component" value="Linkage Group LG9"/>
</dbReference>
<dbReference type="AlphaFoldDB" id="A0AAD5PQ01"/>
<organism evidence="2 3">
    <name type="scientific">Daphnia sinensis</name>
    <dbReference type="NCBI Taxonomy" id="1820382"/>
    <lineage>
        <taxon>Eukaryota</taxon>
        <taxon>Metazoa</taxon>
        <taxon>Ecdysozoa</taxon>
        <taxon>Arthropoda</taxon>
        <taxon>Crustacea</taxon>
        <taxon>Branchiopoda</taxon>
        <taxon>Diplostraca</taxon>
        <taxon>Cladocera</taxon>
        <taxon>Anomopoda</taxon>
        <taxon>Daphniidae</taxon>
        <taxon>Daphnia</taxon>
        <taxon>Daphnia similis group</taxon>
    </lineage>
</organism>
<comment type="caution">
    <text evidence="2">The sequence shown here is derived from an EMBL/GenBank/DDBJ whole genome shotgun (WGS) entry which is preliminary data.</text>
</comment>
<evidence type="ECO:0000313" key="3">
    <source>
        <dbReference type="Proteomes" id="UP000820818"/>
    </source>
</evidence>
<dbReference type="EMBL" id="WJBH02000009">
    <property type="protein sequence ID" value="KAI9552614.1"/>
    <property type="molecule type" value="Genomic_DNA"/>
</dbReference>
<protein>
    <submittedName>
        <fullName evidence="2">Uncharacterized protein</fullName>
    </submittedName>
</protein>
<feature type="region of interest" description="Disordered" evidence="1">
    <location>
        <begin position="91"/>
        <end position="122"/>
    </location>
</feature>
<gene>
    <name evidence="2" type="ORF">GHT06_020481</name>
</gene>
<proteinExistence type="predicted"/>
<accession>A0AAD5PQ01</accession>
<keyword evidence="3" id="KW-1185">Reference proteome</keyword>
<sequence>MSSPSDCYGGQGLYSWDPRTVARVNRYLKNRNFDGRMEEWDRRPRGQYDEYEFAERDRASFLEQRGVGSSFYGQPHDHFEYRDRRPVEFSEPAEAEFSKRRPTDRSWLPKSSQKKKQKVKTKPEITEEISNWLAHGLSAEKSKAISKKFALDFEDKLFSIKPPKLESLTVVSTAEEALITTQLKIMDIAPPLINLYKRYVPSAKVKRKIRPKVRHRPYCNNVEELFTTYLNGEDVQAYIPGNEAVELLFTNAFLQSMLKEATQDVILANSSAAREKARAGISKTSRPDPSTRVGQKRVAPAKFWLRGGERYVAFSVSDSPKTGVNSRILDFTGNCSKVTVDVWVLG</sequence>
<name>A0AAD5PQ01_9CRUS</name>